<organism evidence="2 3">
    <name type="scientific">Hyphomonas polymorpha PS728</name>
    <dbReference type="NCBI Taxonomy" id="1280954"/>
    <lineage>
        <taxon>Bacteria</taxon>
        <taxon>Pseudomonadati</taxon>
        <taxon>Pseudomonadota</taxon>
        <taxon>Alphaproteobacteria</taxon>
        <taxon>Hyphomonadales</taxon>
        <taxon>Hyphomonadaceae</taxon>
        <taxon>Hyphomonas</taxon>
    </lineage>
</organism>
<evidence type="ECO:0000313" key="3">
    <source>
        <dbReference type="Proteomes" id="UP000027100"/>
    </source>
</evidence>
<dbReference type="PATRIC" id="fig|1280954.3.peg.2101"/>
<reference evidence="2 3" key="1">
    <citation type="journal article" date="2014" name="Antonie Van Leeuwenhoek">
        <title>Hyphomonas beringensis sp. nov. and Hyphomonas chukchiensis sp. nov., isolated from surface seawater of the Bering Sea and Chukchi Sea.</title>
        <authorList>
            <person name="Li C."/>
            <person name="Lai Q."/>
            <person name="Li G."/>
            <person name="Dong C."/>
            <person name="Wang J."/>
            <person name="Liao Y."/>
            <person name="Shao Z."/>
        </authorList>
    </citation>
    <scope>NUCLEOTIDE SEQUENCE [LARGE SCALE GENOMIC DNA]</scope>
    <source>
        <strain evidence="2 3">PS728</strain>
    </source>
</reference>
<keyword evidence="3" id="KW-1185">Reference proteome</keyword>
<dbReference type="RefSeq" id="WP_241767901.1">
    <property type="nucleotide sequence ID" value="NZ_ARYM01000011.1"/>
</dbReference>
<keyword evidence="1" id="KW-1133">Transmembrane helix</keyword>
<keyword evidence="1" id="KW-0812">Transmembrane</keyword>
<dbReference type="STRING" id="1280954.HPO_10372"/>
<evidence type="ECO:0000313" key="2">
    <source>
        <dbReference type="EMBL" id="KCZ98302.1"/>
    </source>
</evidence>
<sequence length="113" mass="12491">MSHENTTLMNEPVYAPPKPIHVLRNGVNVVARQTLAVTGLGMIVLAIPVGIATPFLPIGLPMAIVGAVLLGRNAVWGRRWMESVMTRHPQVERFAPGWLMRSVFGREKRIISK</sequence>
<gene>
    <name evidence="2" type="ORF">HPO_10372</name>
</gene>
<proteinExistence type="predicted"/>
<dbReference type="AlphaFoldDB" id="A0A062VJQ2"/>
<evidence type="ECO:0000256" key="1">
    <source>
        <dbReference type="SAM" id="Phobius"/>
    </source>
</evidence>
<feature type="transmembrane region" description="Helical" evidence="1">
    <location>
        <begin position="34"/>
        <end position="52"/>
    </location>
</feature>
<name>A0A062VJQ2_9PROT</name>
<protein>
    <submittedName>
        <fullName evidence="2">Uncharacterized protein</fullName>
    </submittedName>
</protein>
<comment type="caution">
    <text evidence="2">The sequence shown here is derived from an EMBL/GenBank/DDBJ whole genome shotgun (WGS) entry which is preliminary data.</text>
</comment>
<feature type="transmembrane region" description="Helical" evidence="1">
    <location>
        <begin position="58"/>
        <end position="75"/>
    </location>
</feature>
<keyword evidence="1" id="KW-0472">Membrane</keyword>
<dbReference type="EMBL" id="ARYM01000011">
    <property type="protein sequence ID" value="KCZ98302.1"/>
    <property type="molecule type" value="Genomic_DNA"/>
</dbReference>
<dbReference type="Proteomes" id="UP000027100">
    <property type="component" value="Unassembled WGS sequence"/>
</dbReference>
<accession>A0A062VJQ2</accession>